<accession>A0A3M8H994</accession>
<organism evidence="2 3">
    <name type="scientific">Lysinibacillus halotolerans</name>
    <dbReference type="NCBI Taxonomy" id="1368476"/>
    <lineage>
        <taxon>Bacteria</taxon>
        <taxon>Bacillati</taxon>
        <taxon>Bacillota</taxon>
        <taxon>Bacilli</taxon>
        <taxon>Bacillales</taxon>
        <taxon>Bacillaceae</taxon>
        <taxon>Lysinibacillus</taxon>
    </lineage>
</organism>
<evidence type="ECO:0000259" key="1">
    <source>
        <dbReference type="Pfam" id="PF09860"/>
    </source>
</evidence>
<dbReference type="AlphaFoldDB" id="A0A3M8H994"/>
<dbReference type="EMBL" id="RHLQ01000019">
    <property type="protein sequence ID" value="RNC99013.1"/>
    <property type="molecule type" value="Genomic_DNA"/>
</dbReference>
<name>A0A3M8H994_9BACI</name>
<proteinExistence type="predicted"/>
<reference evidence="2 3" key="1">
    <citation type="journal article" date="2014" name="Int. J. Syst. Evol. Microbiol.">
        <title>Lysinibacillus halotolerans sp. nov., isolated from saline-alkaline soil.</title>
        <authorList>
            <person name="Kong D."/>
            <person name="Wang Y."/>
            <person name="Zhao B."/>
            <person name="Li Y."/>
            <person name="Song J."/>
            <person name="Zhai Y."/>
            <person name="Zhang C."/>
            <person name="Wang H."/>
            <person name="Chen X."/>
            <person name="Zhao B."/>
            <person name="Ruan Z."/>
        </authorList>
    </citation>
    <scope>NUCLEOTIDE SEQUENCE [LARGE SCALE GENOMIC DNA]</scope>
    <source>
        <strain evidence="2 3">MCCC 1A12703</strain>
    </source>
</reference>
<gene>
    <name evidence="2" type="ORF">EC501_09365</name>
</gene>
<protein>
    <submittedName>
        <fullName evidence="2">DUF2087 domain-containing protein</fullName>
    </submittedName>
</protein>
<evidence type="ECO:0000313" key="2">
    <source>
        <dbReference type="EMBL" id="RNC99013.1"/>
    </source>
</evidence>
<comment type="caution">
    <text evidence="2">The sequence shown here is derived from an EMBL/GenBank/DDBJ whole genome shotgun (WGS) entry which is preliminary data.</text>
</comment>
<dbReference type="OrthoDB" id="9789954at2"/>
<dbReference type="InterPro" id="IPR018656">
    <property type="entry name" value="DUF2087"/>
</dbReference>
<dbReference type="Pfam" id="PF09860">
    <property type="entry name" value="DUF2087"/>
    <property type="match status" value="1"/>
</dbReference>
<feature type="domain" description="DUF2087" evidence="1">
    <location>
        <begin position="192"/>
        <end position="259"/>
    </location>
</feature>
<evidence type="ECO:0000313" key="3">
    <source>
        <dbReference type="Proteomes" id="UP000279909"/>
    </source>
</evidence>
<dbReference type="Proteomes" id="UP000279909">
    <property type="component" value="Unassembled WGS sequence"/>
</dbReference>
<keyword evidence="3" id="KW-1185">Reference proteome</keyword>
<sequence>MFDVSIGGEKVNQLEPFWNASLEEIKRGYTEDQYRYSCLLCGEQVEKGIIYPEEQVFYEAERFIRLHIEKNHGSVFDYLIGLDKKVTGLTEHQTMLLRHFYAGKNDKEIQQEMEIGSSSTIRHHRFMLKEKERQAKTFLAIMELLKEKDQYAPAFVEPHKHATMVDDRYAVTTEEQSKILEKYFQEGLSGPLAKFPPKEKQRIVVLRAIANRLNPNATYTEKKLNDILKMIYSDYVLIRRYLIEYGFLDRKLDGSMYWLKK</sequence>